<evidence type="ECO:0000256" key="5">
    <source>
        <dbReference type="ARBA" id="ARBA00022793"/>
    </source>
</evidence>
<comment type="catalytic activity">
    <reaction evidence="1">
        <text>5-hydroxy-2-oxo-4-ureido-2,5-dihydro-1H-imidazole-5-carboxylate + H(+) = (S)-allantoin + CO2</text>
        <dbReference type="Rhea" id="RHEA:26301"/>
        <dbReference type="ChEBI" id="CHEBI:15378"/>
        <dbReference type="ChEBI" id="CHEBI:15678"/>
        <dbReference type="ChEBI" id="CHEBI:16526"/>
        <dbReference type="ChEBI" id="CHEBI:58639"/>
        <dbReference type="EC" id="4.1.1.97"/>
    </reaction>
</comment>
<accession>A0A538SMQ5</accession>
<dbReference type="Proteomes" id="UP000320184">
    <property type="component" value="Unassembled WGS sequence"/>
</dbReference>
<protein>
    <recommendedName>
        <fullName evidence="3">2-oxo-4-hydroxy-4-carboxy-5-ureidoimidazoline decarboxylase</fullName>
        <ecNumber evidence="3">4.1.1.97</ecNumber>
    </recommendedName>
</protein>
<evidence type="ECO:0000259" key="7">
    <source>
        <dbReference type="Pfam" id="PF09349"/>
    </source>
</evidence>
<comment type="caution">
    <text evidence="8">The sequence shown here is derived from an EMBL/GenBank/DDBJ whole genome shotgun (WGS) entry which is preliminary data.</text>
</comment>
<dbReference type="InterPro" id="IPR018020">
    <property type="entry name" value="OHCU_decarboxylase"/>
</dbReference>
<dbReference type="SUPFAM" id="SSF158694">
    <property type="entry name" value="UraD-Like"/>
    <property type="match status" value="1"/>
</dbReference>
<keyword evidence="5" id="KW-0210">Decarboxylase</keyword>
<evidence type="ECO:0000256" key="2">
    <source>
        <dbReference type="ARBA" id="ARBA00004754"/>
    </source>
</evidence>
<dbReference type="Gene3D" id="1.10.3330.10">
    <property type="entry name" value="Oxo-4-hydroxy-4-carboxy-5-ureidoimidazoline decarboxylase"/>
    <property type="match status" value="1"/>
</dbReference>
<sequence length="169" mass="18546">MTVEDLNRLPFDAARAELERCCGASAWVERLCAARPFRDRDHLLSEAERGARALTPGDWREAFSHHPRIGDLDSVRARFGSTAAWAADEQRGAAGATETTLRALAEGNRAYEEKFGYIFIVCATGKGAGEMLALLESRLQNDADVELGIAAEEQSKITRLRLEKLLSGP</sequence>
<dbReference type="InterPro" id="IPR036778">
    <property type="entry name" value="OHCU_decarboxylase_sf"/>
</dbReference>
<keyword evidence="4" id="KW-0659">Purine metabolism</keyword>
<evidence type="ECO:0000256" key="3">
    <source>
        <dbReference type="ARBA" id="ARBA00012257"/>
    </source>
</evidence>
<evidence type="ECO:0000313" key="8">
    <source>
        <dbReference type="EMBL" id="TMQ52645.1"/>
    </source>
</evidence>
<name>A0A538SMQ5_UNCEI</name>
<dbReference type="InterPro" id="IPR017595">
    <property type="entry name" value="OHCU_decarboxylase-2"/>
</dbReference>
<feature type="domain" description="Oxo-4-hydroxy-4-carboxy-5-ureidoimidazoline decarboxylase" evidence="7">
    <location>
        <begin position="7"/>
        <end position="163"/>
    </location>
</feature>
<dbReference type="GO" id="GO:0006144">
    <property type="term" value="P:purine nucleobase metabolic process"/>
    <property type="evidence" value="ECO:0007669"/>
    <property type="project" value="UniProtKB-KW"/>
</dbReference>
<dbReference type="GO" id="GO:0019628">
    <property type="term" value="P:urate catabolic process"/>
    <property type="evidence" value="ECO:0007669"/>
    <property type="project" value="TreeGrafter"/>
</dbReference>
<dbReference type="PANTHER" id="PTHR43466">
    <property type="entry name" value="2-OXO-4-HYDROXY-4-CARBOXY-5-UREIDOIMIDAZOLINE DECARBOXYLASE-RELATED"/>
    <property type="match status" value="1"/>
</dbReference>
<dbReference type="EC" id="4.1.1.97" evidence="3"/>
<evidence type="ECO:0000256" key="4">
    <source>
        <dbReference type="ARBA" id="ARBA00022631"/>
    </source>
</evidence>
<organism evidence="8 9">
    <name type="scientific">Eiseniibacteriota bacterium</name>
    <dbReference type="NCBI Taxonomy" id="2212470"/>
    <lineage>
        <taxon>Bacteria</taxon>
        <taxon>Candidatus Eiseniibacteriota</taxon>
    </lineage>
</organism>
<comment type="pathway">
    <text evidence="2">Purine metabolism; urate degradation; (S)-allantoin from urate: step 3/3.</text>
</comment>
<dbReference type="PANTHER" id="PTHR43466:SF1">
    <property type="entry name" value="2-OXO-4-HYDROXY-4-CARBOXY-5-UREIDOIMIDAZOLINE DECARBOXYLASE-RELATED"/>
    <property type="match status" value="1"/>
</dbReference>
<dbReference type="EMBL" id="VBOT01000030">
    <property type="protein sequence ID" value="TMQ52645.1"/>
    <property type="molecule type" value="Genomic_DNA"/>
</dbReference>
<evidence type="ECO:0000313" key="9">
    <source>
        <dbReference type="Proteomes" id="UP000320184"/>
    </source>
</evidence>
<proteinExistence type="predicted"/>
<dbReference type="GO" id="GO:0051997">
    <property type="term" value="F:2-oxo-4-hydroxy-4-carboxy-5-ureidoimidazoline decarboxylase activity"/>
    <property type="evidence" value="ECO:0007669"/>
    <property type="project" value="UniProtKB-EC"/>
</dbReference>
<dbReference type="NCBIfam" id="NF010372">
    <property type="entry name" value="PRK13798.1"/>
    <property type="match status" value="1"/>
</dbReference>
<evidence type="ECO:0000256" key="6">
    <source>
        <dbReference type="ARBA" id="ARBA00023239"/>
    </source>
</evidence>
<gene>
    <name evidence="8" type="primary">uraD</name>
    <name evidence="8" type="ORF">E6K73_02615</name>
</gene>
<evidence type="ECO:0000256" key="1">
    <source>
        <dbReference type="ARBA" id="ARBA00001163"/>
    </source>
</evidence>
<dbReference type="NCBIfam" id="TIGR03180">
    <property type="entry name" value="UraD_2"/>
    <property type="match status" value="1"/>
</dbReference>
<reference evidence="8 9" key="1">
    <citation type="journal article" date="2019" name="Nat. Microbiol.">
        <title>Mediterranean grassland soil C-N compound turnover is dependent on rainfall and depth, and is mediated by genomically divergent microorganisms.</title>
        <authorList>
            <person name="Diamond S."/>
            <person name="Andeer P.F."/>
            <person name="Li Z."/>
            <person name="Crits-Christoph A."/>
            <person name="Burstein D."/>
            <person name="Anantharaman K."/>
            <person name="Lane K.R."/>
            <person name="Thomas B.C."/>
            <person name="Pan C."/>
            <person name="Northen T.R."/>
            <person name="Banfield J.F."/>
        </authorList>
    </citation>
    <scope>NUCLEOTIDE SEQUENCE [LARGE SCALE GENOMIC DNA]</scope>
    <source>
        <strain evidence="8">WS_3</strain>
    </source>
</reference>
<dbReference type="Pfam" id="PF09349">
    <property type="entry name" value="OHCU_decarbox"/>
    <property type="match status" value="1"/>
</dbReference>
<dbReference type="AlphaFoldDB" id="A0A538SMQ5"/>
<keyword evidence="6 8" id="KW-0456">Lyase</keyword>